<feature type="compositionally biased region" description="Basic and acidic residues" evidence="5">
    <location>
        <begin position="646"/>
        <end position="655"/>
    </location>
</feature>
<dbReference type="EMBL" id="HBUF01037783">
    <property type="protein sequence ID" value="CAG6617066.1"/>
    <property type="molecule type" value="Transcribed_RNA"/>
</dbReference>
<evidence type="ECO:0000256" key="5">
    <source>
        <dbReference type="SAM" id="MobiDB-lite"/>
    </source>
</evidence>
<comment type="similarity">
    <text evidence="1">Belongs to the filamin family.</text>
</comment>
<dbReference type="FunFam" id="1.10.418.10:FF:000068">
    <property type="entry name" value="Putative Filamin-A"/>
    <property type="match status" value="1"/>
</dbReference>
<feature type="region of interest" description="Disordered" evidence="5">
    <location>
        <begin position="718"/>
        <end position="778"/>
    </location>
</feature>
<evidence type="ECO:0000313" key="7">
    <source>
        <dbReference type="EMBL" id="CAG6617066.1"/>
    </source>
</evidence>
<dbReference type="SUPFAM" id="SSF47576">
    <property type="entry name" value="Calponin-homology domain, CH-domain"/>
    <property type="match status" value="2"/>
</dbReference>
<protein>
    <submittedName>
        <fullName evidence="7">Filamin-C</fullName>
    </submittedName>
</protein>
<dbReference type="InterPro" id="IPR017868">
    <property type="entry name" value="Filamin/ABP280_repeat-like"/>
</dbReference>
<feature type="domain" description="Calponin-homology (CH)" evidence="6">
    <location>
        <begin position="37"/>
        <end position="142"/>
    </location>
</feature>
<dbReference type="InterPro" id="IPR044801">
    <property type="entry name" value="Filamin"/>
</dbReference>
<dbReference type="SUPFAM" id="SSF81296">
    <property type="entry name" value="E set domains"/>
    <property type="match status" value="5"/>
</dbReference>
<dbReference type="InterPro" id="IPR013783">
    <property type="entry name" value="Ig-like_fold"/>
</dbReference>
<dbReference type="InterPro" id="IPR014756">
    <property type="entry name" value="Ig_E-set"/>
</dbReference>
<dbReference type="PANTHER" id="PTHR38537">
    <property type="entry name" value="JITTERBUG, ISOFORM N"/>
    <property type="match status" value="1"/>
</dbReference>
<dbReference type="PANTHER" id="PTHR38537:SF13">
    <property type="entry name" value="JITTERBUG, ISOFORM N"/>
    <property type="match status" value="1"/>
</dbReference>
<dbReference type="PROSITE" id="PS50194">
    <property type="entry name" value="FILAMIN_REPEAT"/>
    <property type="match status" value="5"/>
</dbReference>
<feature type="region of interest" description="Disordered" evidence="5">
    <location>
        <begin position="631"/>
        <end position="655"/>
    </location>
</feature>
<dbReference type="CDD" id="cd21185">
    <property type="entry name" value="CH_jitterbug-like_rpt3"/>
    <property type="match status" value="1"/>
</dbReference>
<evidence type="ECO:0000256" key="3">
    <source>
        <dbReference type="ARBA" id="ARBA00023203"/>
    </source>
</evidence>
<evidence type="ECO:0000256" key="4">
    <source>
        <dbReference type="PROSITE-ProRule" id="PRU00087"/>
    </source>
</evidence>
<evidence type="ECO:0000256" key="2">
    <source>
        <dbReference type="ARBA" id="ARBA00022737"/>
    </source>
</evidence>
<dbReference type="AlphaFoldDB" id="A0A8D8LXY5"/>
<dbReference type="CDD" id="cd21227">
    <property type="entry name" value="CH_jitterbug-like_rpt1"/>
    <property type="match status" value="1"/>
</dbReference>
<dbReference type="InterPro" id="IPR001298">
    <property type="entry name" value="Filamin/ABP280_rpt"/>
</dbReference>
<dbReference type="CDD" id="cd21229">
    <property type="entry name" value="CH_jitterbug-like_rpt2"/>
    <property type="match status" value="1"/>
</dbReference>
<feature type="repeat" description="Filamin" evidence="4">
    <location>
        <begin position="355"/>
        <end position="446"/>
    </location>
</feature>
<feature type="compositionally biased region" description="Polar residues" evidence="5">
    <location>
        <begin position="759"/>
        <end position="778"/>
    </location>
</feature>
<dbReference type="SMART" id="SM00557">
    <property type="entry name" value="IG_FLMN"/>
    <property type="match status" value="5"/>
</dbReference>
<evidence type="ECO:0000259" key="6">
    <source>
        <dbReference type="PROSITE" id="PS50021"/>
    </source>
</evidence>
<accession>A0A8D8LXY5</accession>
<dbReference type="PROSITE" id="PS50021">
    <property type="entry name" value="CH"/>
    <property type="match status" value="2"/>
</dbReference>
<evidence type="ECO:0000256" key="1">
    <source>
        <dbReference type="ARBA" id="ARBA00009238"/>
    </source>
</evidence>
<dbReference type="InterPro" id="IPR036872">
    <property type="entry name" value="CH_dom_sf"/>
</dbReference>
<dbReference type="Gene3D" id="2.60.40.10">
    <property type="entry name" value="Immunoglobulins"/>
    <property type="match status" value="5"/>
</dbReference>
<dbReference type="Pfam" id="PF00307">
    <property type="entry name" value="CH"/>
    <property type="match status" value="3"/>
</dbReference>
<dbReference type="GO" id="GO:0051015">
    <property type="term" value="F:actin filament binding"/>
    <property type="evidence" value="ECO:0007669"/>
    <property type="project" value="InterPro"/>
</dbReference>
<proteinExistence type="inferred from homology"/>
<organism evidence="7">
    <name type="scientific">Cacopsylla melanoneura</name>
    <dbReference type="NCBI Taxonomy" id="428564"/>
    <lineage>
        <taxon>Eukaryota</taxon>
        <taxon>Metazoa</taxon>
        <taxon>Ecdysozoa</taxon>
        <taxon>Arthropoda</taxon>
        <taxon>Hexapoda</taxon>
        <taxon>Insecta</taxon>
        <taxon>Pterygota</taxon>
        <taxon>Neoptera</taxon>
        <taxon>Paraneoptera</taxon>
        <taxon>Hemiptera</taxon>
        <taxon>Sternorrhyncha</taxon>
        <taxon>Psylloidea</taxon>
        <taxon>Psyllidae</taxon>
        <taxon>Psyllinae</taxon>
        <taxon>Cacopsylla</taxon>
    </lineage>
</organism>
<dbReference type="FunFam" id="1.10.418.10:FF:000078">
    <property type="entry name" value="Putative Filamin-A"/>
    <property type="match status" value="1"/>
</dbReference>
<feature type="repeat" description="Filamin" evidence="4">
    <location>
        <begin position="546"/>
        <end position="627"/>
    </location>
</feature>
<feature type="repeat" description="Filamin" evidence="4">
    <location>
        <begin position="977"/>
        <end position="1050"/>
    </location>
</feature>
<keyword evidence="3" id="KW-0009">Actin-binding</keyword>
<dbReference type="Pfam" id="PF00630">
    <property type="entry name" value="Filamin"/>
    <property type="match status" value="5"/>
</dbReference>
<dbReference type="InterPro" id="IPR001715">
    <property type="entry name" value="CH_dom"/>
</dbReference>
<feature type="compositionally biased region" description="Basic and acidic residues" evidence="5">
    <location>
        <begin position="727"/>
        <end position="745"/>
    </location>
</feature>
<sequence>MTSDELRISQIGMKARSPEGHAAKGMQIKGHEDIWVDIQNHTFKNWVNEHLKVVGLHVQDLSKDLSDGTKLCALVEILQKRKLKYWIKKPTNQHQFLENVTCALNAVNEDGIKLVNIGNVDIVNGNLKLILGLIWSLIVHYQIGRSKFPPKKLMLGWLKAALPECRVNNFTTDWNSGIALSALLDYCEPGLFPHWKYLDPNDRVDNCRSAMELARTHFNIPMVLEPEYLASPHLDELSGMTYLSYFMREHSAGFRATLAWVNSQLKDHTVSNFTTDWNDGKALCSLVKSLGSSAKYQPSSDPSVWEANLERGMAAGRRLGVEPILRAKDMADTHVEHLGVMQYAASFQWVKPRINPGLSVSVNYDAHTTRIYQPTNFKIDFHSSEIDSKDITAEIRGPEATKLECRLTLNQEGGTGTFTPVQIGMHRVSVMCEGEEVKGSPFYVRAMPQLSAITHTGLDPCAVGSIVEVLVNSHGAKAGLVEVEAMSPTGRTLPCPVNERDGTYSATFQPDEAGEWSISVLHAGQLIQGGPFTCFVFDPHGVQLRGLDKPAYPESIFNFTIDARATGGLGNIVIDIVHGKKSLPHTIESLGGALYKVSLHTYQPGKYRIYVYFNGNTVKGSPFPLRVGTRDQIQKEREKHHSRKHVGSDKHDSSSYDKYDRYFDSKFSSSDNKSSANLLSSGKFDRPSGFEGHNSFESKFDRPSSGFDSHSFENKFDRSSSGFDGHNSFESKHSSSYESKIDKHHTTSSLLNGFHHESSPSPTRFSPQHFTSSPSLNYSTSHNLKVPVNGYSYRSANDGSPLNSPPMVRNSPLSPLHSPISHSSFTFNTHNHVIDTSNNVRVSTKSSSTTTTGGGASGGSKNSWDFLGNKSNSLFDTGSLIAGDALQLMPVHRNSTLSLNSEAPLSQINVTVTSPSKTNVPVRLSRSLDGTKIHFSPNEIGEHYIDVKIYDTRITGSPFRSHAYNAQAIKVAPIPDGVVGQPVEFEIDGSEAGSGNLEILVNGGHVTSFVRNLGNQRFLASFVPHEARVHLIDMKFNGESCPGSPWSVSAAVWWYRSIARSH</sequence>
<feature type="repeat" description="Filamin" evidence="4">
    <location>
        <begin position="457"/>
        <end position="536"/>
    </location>
</feature>
<dbReference type="GO" id="GO:0030036">
    <property type="term" value="P:actin cytoskeleton organization"/>
    <property type="evidence" value="ECO:0007669"/>
    <property type="project" value="InterPro"/>
</dbReference>
<dbReference type="Gene3D" id="1.10.418.10">
    <property type="entry name" value="Calponin-like domain"/>
    <property type="match status" value="3"/>
</dbReference>
<reference evidence="7" key="1">
    <citation type="submission" date="2021-05" db="EMBL/GenBank/DDBJ databases">
        <authorList>
            <person name="Alioto T."/>
            <person name="Alioto T."/>
            <person name="Gomez Garrido J."/>
        </authorList>
    </citation>
    <scope>NUCLEOTIDE SEQUENCE</scope>
</reference>
<feature type="region of interest" description="Disordered" evidence="5">
    <location>
        <begin position="841"/>
        <end position="863"/>
    </location>
</feature>
<dbReference type="SMART" id="SM00033">
    <property type="entry name" value="CH"/>
    <property type="match status" value="3"/>
</dbReference>
<feature type="domain" description="Calponin-homology (CH)" evidence="6">
    <location>
        <begin position="148"/>
        <end position="251"/>
    </location>
</feature>
<feature type="repeat" description="Filamin" evidence="4">
    <location>
        <begin position="881"/>
        <end position="963"/>
    </location>
</feature>
<keyword evidence="2" id="KW-0677">Repeat</keyword>
<dbReference type="FunFam" id="1.10.418.10:FF:000006">
    <property type="entry name" value="Filamin-B isoform A"/>
    <property type="match status" value="1"/>
</dbReference>
<name>A0A8D8LXY5_9HEMI</name>